<keyword evidence="3" id="KW-1185">Reference proteome</keyword>
<protein>
    <recommendedName>
        <fullName evidence="4">DNA-binding protein</fullName>
    </recommendedName>
</protein>
<dbReference type="EMBL" id="JBHFAB010000013">
    <property type="protein sequence ID" value="MFC1418606.1"/>
    <property type="molecule type" value="Genomic_DNA"/>
</dbReference>
<feature type="region of interest" description="Disordered" evidence="1">
    <location>
        <begin position="32"/>
        <end position="67"/>
    </location>
</feature>
<evidence type="ECO:0000313" key="2">
    <source>
        <dbReference type="EMBL" id="MFC1418606.1"/>
    </source>
</evidence>
<evidence type="ECO:0000256" key="1">
    <source>
        <dbReference type="SAM" id="MobiDB-lite"/>
    </source>
</evidence>
<comment type="caution">
    <text evidence="2">The sequence shown here is derived from an EMBL/GenBank/DDBJ whole genome shotgun (WGS) entry which is preliminary data.</text>
</comment>
<proteinExistence type="predicted"/>
<evidence type="ECO:0000313" key="3">
    <source>
        <dbReference type="Proteomes" id="UP001592531"/>
    </source>
</evidence>
<gene>
    <name evidence="2" type="ORF">ACEZDE_18505</name>
</gene>
<name>A0ABV6VXX5_9ACTN</name>
<evidence type="ECO:0008006" key="4">
    <source>
        <dbReference type="Google" id="ProtNLM"/>
    </source>
</evidence>
<sequence length="67" mass="7725">MTEEEWTAQQCADAWGIKVKTWHGYVARGQAPPAKRHVGRTPVWDPETVRTYDRQGQGKRTDLTQEN</sequence>
<organism evidence="2 3">
    <name type="scientific">Streptacidiphilus cavernicola</name>
    <dbReference type="NCBI Taxonomy" id="3342716"/>
    <lineage>
        <taxon>Bacteria</taxon>
        <taxon>Bacillati</taxon>
        <taxon>Actinomycetota</taxon>
        <taxon>Actinomycetes</taxon>
        <taxon>Kitasatosporales</taxon>
        <taxon>Streptomycetaceae</taxon>
        <taxon>Streptacidiphilus</taxon>
    </lineage>
</organism>
<dbReference type="Proteomes" id="UP001592531">
    <property type="component" value="Unassembled WGS sequence"/>
</dbReference>
<accession>A0ABV6VXX5</accession>
<dbReference type="RefSeq" id="WP_380537402.1">
    <property type="nucleotide sequence ID" value="NZ_JBHFAB010000013.1"/>
</dbReference>
<reference evidence="2 3" key="1">
    <citation type="submission" date="2024-09" db="EMBL/GenBank/DDBJ databases">
        <authorList>
            <person name="Lee S.D."/>
        </authorList>
    </citation>
    <scope>NUCLEOTIDE SEQUENCE [LARGE SCALE GENOMIC DNA]</scope>
    <source>
        <strain evidence="2 3">N8-3</strain>
    </source>
</reference>